<dbReference type="GO" id="GO:0016298">
    <property type="term" value="F:lipase activity"/>
    <property type="evidence" value="ECO:0007669"/>
    <property type="project" value="TreeGrafter"/>
</dbReference>
<evidence type="ECO:0000313" key="1">
    <source>
        <dbReference type="Proteomes" id="UP000492821"/>
    </source>
</evidence>
<protein>
    <submittedName>
        <fullName evidence="2">Lipase</fullName>
    </submittedName>
</protein>
<dbReference type="FunFam" id="3.40.50.1820:FF:000191">
    <property type="entry name" value="LIPaSe related"/>
    <property type="match status" value="1"/>
</dbReference>
<sequence>MVCTCITVGIILVLITTGISATALRKRTPFSHGDTTPLGPLTNDFSDWLVANEYDDFDFPREDFNQIGSFGGKDTSDQKLTHRPIVFVHGNSDGALSDNSKWGTGWSSSIKHFMAKGYGRHELYATTWGDRVAANAYLRTHSCETIVRARTFFEAVILYTDADQIDVISHSMGVAIARKAIRGGIIDGDDGFCNIGPSLRSRIHTFIGISGANYGMCQCTGGNATAIYPTCSKKNGFWPGEPCYISPTTNALAVCGNLKSKCGQRSYAKLLQEMNEDPKNEASNVFSFWSYDDDLIGSNDSVFGRPTSFIPFSNASKVLRGVDHMSTKDGTFDLQYRLITTQSFLSKEEQELHSFDDLII</sequence>
<dbReference type="PANTHER" id="PTHR32015">
    <property type="entry name" value="FASTING INDUCED LIPASE"/>
    <property type="match status" value="1"/>
</dbReference>
<dbReference type="AlphaFoldDB" id="A0A7E4ZVA0"/>
<dbReference type="Gene3D" id="3.40.50.1820">
    <property type="entry name" value="alpha/beta hydrolase"/>
    <property type="match status" value="1"/>
</dbReference>
<evidence type="ECO:0000313" key="2">
    <source>
        <dbReference type="WBParaSite" id="Pan_g19311.t1"/>
    </source>
</evidence>
<accession>A0A7E4ZVA0</accession>
<proteinExistence type="predicted"/>
<dbReference type="GO" id="GO:0016042">
    <property type="term" value="P:lipid catabolic process"/>
    <property type="evidence" value="ECO:0007669"/>
    <property type="project" value="InterPro"/>
</dbReference>
<name>A0A7E4ZVA0_PANRE</name>
<dbReference type="SUPFAM" id="SSF53474">
    <property type="entry name" value="alpha/beta-Hydrolases"/>
    <property type="match status" value="1"/>
</dbReference>
<keyword evidence="1" id="KW-1185">Reference proteome</keyword>
<dbReference type="PANTHER" id="PTHR32015:SF1">
    <property type="entry name" value="LIPASE"/>
    <property type="match status" value="1"/>
</dbReference>
<organism evidence="1 2">
    <name type="scientific">Panagrellus redivivus</name>
    <name type="common">Microworm</name>
    <dbReference type="NCBI Taxonomy" id="6233"/>
    <lineage>
        <taxon>Eukaryota</taxon>
        <taxon>Metazoa</taxon>
        <taxon>Ecdysozoa</taxon>
        <taxon>Nematoda</taxon>
        <taxon>Chromadorea</taxon>
        <taxon>Rhabditida</taxon>
        <taxon>Tylenchina</taxon>
        <taxon>Panagrolaimomorpha</taxon>
        <taxon>Panagrolaimoidea</taxon>
        <taxon>Panagrolaimidae</taxon>
        <taxon>Panagrellus</taxon>
    </lineage>
</organism>
<dbReference type="InterPro" id="IPR002918">
    <property type="entry name" value="Lipase_EstA/Esterase_EstB"/>
</dbReference>
<reference evidence="2" key="2">
    <citation type="submission" date="2020-10" db="UniProtKB">
        <authorList>
            <consortium name="WormBaseParasite"/>
        </authorList>
    </citation>
    <scope>IDENTIFICATION</scope>
</reference>
<dbReference type="WBParaSite" id="Pan_g19311.t1">
    <property type="protein sequence ID" value="Pan_g19311.t1"/>
    <property type="gene ID" value="Pan_g19311"/>
</dbReference>
<dbReference type="Proteomes" id="UP000492821">
    <property type="component" value="Unassembled WGS sequence"/>
</dbReference>
<dbReference type="InterPro" id="IPR029058">
    <property type="entry name" value="AB_hydrolase_fold"/>
</dbReference>
<dbReference type="Pfam" id="PF01674">
    <property type="entry name" value="Lipase_2"/>
    <property type="match status" value="1"/>
</dbReference>
<reference evidence="1" key="1">
    <citation type="journal article" date="2013" name="Genetics">
        <title>The draft genome and transcriptome of Panagrellus redivivus are shaped by the harsh demands of a free-living lifestyle.</title>
        <authorList>
            <person name="Srinivasan J."/>
            <person name="Dillman A.R."/>
            <person name="Macchietto M.G."/>
            <person name="Heikkinen L."/>
            <person name="Lakso M."/>
            <person name="Fracchia K.M."/>
            <person name="Antoshechkin I."/>
            <person name="Mortazavi A."/>
            <person name="Wong G."/>
            <person name="Sternberg P.W."/>
        </authorList>
    </citation>
    <scope>NUCLEOTIDE SEQUENCE [LARGE SCALE GENOMIC DNA]</scope>
    <source>
        <strain evidence="1">MT8872</strain>
    </source>
</reference>